<dbReference type="EMBL" id="JACHNU010000004">
    <property type="protein sequence ID" value="MBB4663345.1"/>
    <property type="molecule type" value="Genomic_DNA"/>
</dbReference>
<dbReference type="InterPro" id="IPR049449">
    <property type="entry name" value="TesB_ACOT8-like_N"/>
</dbReference>
<dbReference type="Gene3D" id="2.40.160.210">
    <property type="entry name" value="Acyl-CoA thioesterase, double hotdog domain"/>
    <property type="match status" value="1"/>
</dbReference>
<protein>
    <recommendedName>
        <fullName evidence="5">Thioesterase family protein</fullName>
    </recommendedName>
</protein>
<evidence type="ECO:0000259" key="1">
    <source>
        <dbReference type="Pfam" id="PF13622"/>
    </source>
</evidence>
<dbReference type="Pfam" id="PF20789">
    <property type="entry name" value="4HBT_3C"/>
    <property type="match status" value="1"/>
</dbReference>
<dbReference type="InterPro" id="IPR029069">
    <property type="entry name" value="HotDog_dom_sf"/>
</dbReference>
<keyword evidence="4" id="KW-1185">Reference proteome</keyword>
<dbReference type="SUPFAM" id="SSF54637">
    <property type="entry name" value="Thioesterase/thiol ester dehydrase-isomerase"/>
    <property type="match status" value="2"/>
</dbReference>
<dbReference type="InterPro" id="IPR042171">
    <property type="entry name" value="Acyl-CoA_hotdog"/>
</dbReference>
<dbReference type="Pfam" id="PF13622">
    <property type="entry name" value="4HBT_3"/>
    <property type="match status" value="1"/>
</dbReference>
<feature type="domain" description="Acyl-CoA thioesterase-like C-terminal" evidence="2">
    <location>
        <begin position="145"/>
        <end position="262"/>
    </location>
</feature>
<gene>
    <name evidence="3" type="ORF">BDZ31_002940</name>
</gene>
<dbReference type="RefSeq" id="WP_183343083.1">
    <property type="nucleotide sequence ID" value="NZ_JACHNU010000004.1"/>
</dbReference>
<accession>A0A840IG79</accession>
<dbReference type="InterPro" id="IPR049450">
    <property type="entry name" value="ACOT8-like_C"/>
</dbReference>
<comment type="caution">
    <text evidence="3">The sequence shown here is derived from an EMBL/GenBank/DDBJ whole genome shotgun (WGS) entry which is preliminary data.</text>
</comment>
<evidence type="ECO:0000313" key="4">
    <source>
        <dbReference type="Proteomes" id="UP000585272"/>
    </source>
</evidence>
<organism evidence="3 4">
    <name type="scientific">Conexibacter arvalis</name>
    <dbReference type="NCBI Taxonomy" id="912552"/>
    <lineage>
        <taxon>Bacteria</taxon>
        <taxon>Bacillati</taxon>
        <taxon>Actinomycetota</taxon>
        <taxon>Thermoleophilia</taxon>
        <taxon>Solirubrobacterales</taxon>
        <taxon>Conexibacteraceae</taxon>
        <taxon>Conexibacter</taxon>
    </lineage>
</organism>
<proteinExistence type="predicted"/>
<evidence type="ECO:0000313" key="3">
    <source>
        <dbReference type="EMBL" id="MBB4663345.1"/>
    </source>
</evidence>
<evidence type="ECO:0008006" key="5">
    <source>
        <dbReference type="Google" id="ProtNLM"/>
    </source>
</evidence>
<name>A0A840IG79_9ACTN</name>
<reference evidence="3 4" key="1">
    <citation type="submission" date="2020-08" db="EMBL/GenBank/DDBJ databases">
        <title>Genomic Encyclopedia of Archaeal and Bacterial Type Strains, Phase II (KMG-II): from individual species to whole genera.</title>
        <authorList>
            <person name="Goeker M."/>
        </authorList>
    </citation>
    <scope>NUCLEOTIDE SEQUENCE [LARGE SCALE GENOMIC DNA]</scope>
    <source>
        <strain evidence="3 4">DSM 23288</strain>
    </source>
</reference>
<dbReference type="AlphaFoldDB" id="A0A840IG79"/>
<sequence>MTDHEAIFLPAGADRFQPTELARGPWDPAAQHGGAPAALLAGALERVPSDVPMGVLRLTFEFIRPVPLSPLRVETRIARPGGRVQLVEALLHAEETETVVCRAVALRVRRAVVPSPARDGELPDVPGPERSGPVRMALFDAGPTMFARDGMEVRMARGAFDETGPAVAWFRLRRPLVAGEPTTPLQRLAAAADFGNGISSAVPWSTHVFINPDLTVYVERLPAGEWVALDATTRVGDSGAGVAESVIFDADGRLGRSLQGLYVSER</sequence>
<evidence type="ECO:0000259" key="2">
    <source>
        <dbReference type="Pfam" id="PF20789"/>
    </source>
</evidence>
<feature type="domain" description="Acyl-CoA thioesterase-like N-terminal HotDog" evidence="1">
    <location>
        <begin position="23"/>
        <end position="106"/>
    </location>
</feature>
<dbReference type="Proteomes" id="UP000585272">
    <property type="component" value="Unassembled WGS sequence"/>
</dbReference>